<organism evidence="1 2">
    <name type="scientific">Streptomyces flavotricini</name>
    <dbReference type="NCBI Taxonomy" id="66888"/>
    <lineage>
        <taxon>Bacteria</taxon>
        <taxon>Bacillati</taxon>
        <taxon>Actinomycetota</taxon>
        <taxon>Actinomycetes</taxon>
        <taxon>Kitasatosporales</taxon>
        <taxon>Streptomycetaceae</taxon>
        <taxon>Streptomyces</taxon>
    </lineage>
</organism>
<dbReference type="InterPro" id="IPR010281">
    <property type="entry name" value="DUF885"/>
</dbReference>
<dbReference type="RefSeq" id="WP_229343000.1">
    <property type="nucleotide sequence ID" value="NZ_JAINUL010000001.1"/>
</dbReference>
<proteinExistence type="predicted"/>
<evidence type="ECO:0000313" key="1">
    <source>
        <dbReference type="EMBL" id="MCC0099911.1"/>
    </source>
</evidence>
<protein>
    <submittedName>
        <fullName evidence="1">DUF885 domain-containing protein</fullName>
    </submittedName>
</protein>
<evidence type="ECO:0000313" key="2">
    <source>
        <dbReference type="Proteomes" id="UP001520654"/>
    </source>
</evidence>
<gene>
    <name evidence="1" type="ORF">K7B10_35055</name>
</gene>
<sequence length="564" mass="61544">MLRPQRELPRQISDAHVDALVGLDPITGTYLGTSVGAGRLPDFSPDGAAAEAELARETLVRLAGSTADADVERRCARLLRERLDAELAQYEAGEHLRAVNNISSPLHRVRKVFAVMPTRTPQDWAAIAQRLRAVPDCLSGYRASLAEGVGRGLAAAPRQVRANVAQLEEWLGAGGSAGSAGGGFGPLAAGAPPHLRAEVGAAARAATAAFAELGEWFRREYEAQATGAGAEDAVGRERYGRFARCYTGADLDLDEAYAYGWEEFHRLLPEMRAEAQRVLPGGQDPWVVLAWLGDHGRSVHGVEETRIWLQSLMDEAVEALDGRHFDIAGPVRKVESCIAPAGGAAAPYYSQPSLDFARPGRTWLPTLGRTRFPTHNLVSTWYHEGFPGHHLQLGHWTFVASGLSRYQTGVAKVSATTEGWALYAERLMDELGFLADPAHRLGHLDAQMMRAVRVVIDIGMHLRLPVPAHSPFRPGERWTPALAREFLGRYSSRPAAYLDSEVVRYLGRPAQAISYKLGERAWLEGRERARAKQGPDFDLKRWHMAALSLGSLGLTDLSEELGSL</sequence>
<dbReference type="PANTHER" id="PTHR33361">
    <property type="entry name" value="GLR0591 PROTEIN"/>
    <property type="match status" value="1"/>
</dbReference>
<dbReference type="EMBL" id="JAINUL010000001">
    <property type="protein sequence ID" value="MCC0099911.1"/>
    <property type="molecule type" value="Genomic_DNA"/>
</dbReference>
<dbReference type="Proteomes" id="UP001520654">
    <property type="component" value="Unassembled WGS sequence"/>
</dbReference>
<dbReference type="Pfam" id="PF05960">
    <property type="entry name" value="DUF885"/>
    <property type="match status" value="1"/>
</dbReference>
<name>A0ABS8EFI2_9ACTN</name>
<accession>A0ABS8EFI2</accession>
<dbReference type="PANTHER" id="PTHR33361:SF2">
    <property type="entry name" value="DUF885 DOMAIN-CONTAINING PROTEIN"/>
    <property type="match status" value="1"/>
</dbReference>
<reference evidence="1 2" key="1">
    <citation type="submission" date="2021-08" db="EMBL/GenBank/DDBJ databases">
        <title>Genomic Architecture of Streptomyces flavotricini NGL1 and Streptomyces erythrochromogenes HMS4 With Differential Plant Beneficial attributes and laccase production capabilities.</title>
        <authorList>
            <person name="Salwan R."/>
            <person name="Kaur R."/>
            <person name="Sharma V."/>
        </authorList>
    </citation>
    <scope>NUCLEOTIDE SEQUENCE [LARGE SCALE GENOMIC DNA]</scope>
    <source>
        <strain evidence="1 2">NGL1</strain>
    </source>
</reference>
<comment type="caution">
    <text evidence="1">The sequence shown here is derived from an EMBL/GenBank/DDBJ whole genome shotgun (WGS) entry which is preliminary data.</text>
</comment>
<keyword evidence="2" id="KW-1185">Reference proteome</keyword>